<evidence type="ECO:0000256" key="6">
    <source>
        <dbReference type="ARBA" id="ARBA00054546"/>
    </source>
</evidence>
<dbReference type="SUPFAM" id="SSF47240">
    <property type="entry name" value="Ferritin-like"/>
    <property type="match status" value="1"/>
</dbReference>
<dbReference type="InterPro" id="IPR009078">
    <property type="entry name" value="Ferritin-like_SF"/>
</dbReference>
<feature type="binding site" evidence="7">
    <location>
        <position position="17"/>
    </location>
    <ligand>
        <name>Fe cation</name>
        <dbReference type="ChEBI" id="CHEBI:24875"/>
        <label>1</label>
    </ligand>
</feature>
<feature type="domain" description="Ferritin-like diiron" evidence="9">
    <location>
        <begin position="1"/>
        <end position="145"/>
    </location>
</feature>
<dbReference type="Pfam" id="PF00210">
    <property type="entry name" value="Ferritin"/>
    <property type="match status" value="1"/>
</dbReference>
<dbReference type="GO" id="GO:0004322">
    <property type="term" value="F:ferroxidase activity"/>
    <property type="evidence" value="ECO:0007669"/>
    <property type="project" value="TreeGrafter"/>
</dbReference>
<reference evidence="10" key="2">
    <citation type="submission" date="2022-06" db="EMBL/GenBank/DDBJ databases">
        <title>Xiashengella guii gen. nov. sp. nov., a bacterium isolated form anaerobic digestion tank.</title>
        <authorList>
            <person name="Huang H."/>
        </authorList>
    </citation>
    <scope>NUCLEOTIDE SEQUENCE</scope>
    <source>
        <strain evidence="10">Ai-910</strain>
    </source>
</reference>
<keyword evidence="3 7" id="KW-0479">Metal-binding</keyword>
<keyword evidence="8" id="KW-0963">Cytoplasm</keyword>
<dbReference type="FunFam" id="1.20.1260.10:FF:000001">
    <property type="entry name" value="Non-heme ferritin"/>
    <property type="match status" value="1"/>
</dbReference>
<dbReference type="AlphaFoldDB" id="A0A9J6ZLU3"/>
<dbReference type="InterPro" id="IPR009040">
    <property type="entry name" value="Ferritin-like_diiron"/>
</dbReference>
<organism evidence="10 11">
    <name type="scientific">Xiashengella succiniciproducens</name>
    <dbReference type="NCBI Taxonomy" id="2949635"/>
    <lineage>
        <taxon>Bacteria</taxon>
        <taxon>Pseudomonadati</taxon>
        <taxon>Bacteroidota</taxon>
        <taxon>Bacteroidia</taxon>
        <taxon>Marinilabiliales</taxon>
        <taxon>Marinilabiliaceae</taxon>
        <taxon>Xiashengella</taxon>
    </lineage>
</organism>
<dbReference type="InterPro" id="IPR008331">
    <property type="entry name" value="Ferritin_DPS_dom"/>
</dbReference>
<evidence type="ECO:0000256" key="3">
    <source>
        <dbReference type="ARBA" id="ARBA00022723"/>
    </source>
</evidence>
<evidence type="ECO:0000259" key="9">
    <source>
        <dbReference type="PROSITE" id="PS50905"/>
    </source>
</evidence>
<dbReference type="CDD" id="cd01055">
    <property type="entry name" value="Nonheme_Ferritin"/>
    <property type="match status" value="1"/>
</dbReference>
<evidence type="ECO:0000256" key="2">
    <source>
        <dbReference type="ARBA" id="ARBA00022434"/>
    </source>
</evidence>
<feature type="binding site" evidence="7">
    <location>
        <position position="127"/>
    </location>
    <ligand>
        <name>Fe cation</name>
        <dbReference type="ChEBI" id="CHEBI:24875"/>
        <label>1</label>
    </ligand>
</feature>
<dbReference type="PROSITE" id="PS50905">
    <property type="entry name" value="FERRITIN_LIKE"/>
    <property type="match status" value="1"/>
</dbReference>
<comment type="catalytic activity">
    <reaction evidence="8">
        <text>4 Fe(2+) + O2 + 6 H2O = 4 iron(III) oxide-hydroxide + 12 H(+)</text>
        <dbReference type="Rhea" id="RHEA:11972"/>
        <dbReference type="ChEBI" id="CHEBI:15377"/>
        <dbReference type="ChEBI" id="CHEBI:15378"/>
        <dbReference type="ChEBI" id="CHEBI:15379"/>
        <dbReference type="ChEBI" id="CHEBI:29033"/>
        <dbReference type="ChEBI" id="CHEBI:78619"/>
        <dbReference type="EC" id="1.16.3.2"/>
    </reaction>
</comment>
<evidence type="ECO:0000256" key="4">
    <source>
        <dbReference type="ARBA" id="ARBA00023002"/>
    </source>
</evidence>
<dbReference type="EMBL" id="CP098400">
    <property type="protein sequence ID" value="URW78697.1"/>
    <property type="molecule type" value="Genomic_DNA"/>
</dbReference>
<dbReference type="EC" id="1.16.3.2" evidence="8"/>
<dbReference type="GO" id="GO:0008198">
    <property type="term" value="F:ferrous iron binding"/>
    <property type="evidence" value="ECO:0007669"/>
    <property type="project" value="TreeGrafter"/>
</dbReference>
<feature type="binding site" evidence="7">
    <location>
        <position position="94"/>
    </location>
    <ligand>
        <name>Fe cation</name>
        <dbReference type="ChEBI" id="CHEBI:24875"/>
        <label>1</label>
    </ligand>
</feature>
<dbReference type="GO" id="GO:0005829">
    <property type="term" value="C:cytosol"/>
    <property type="evidence" value="ECO:0007669"/>
    <property type="project" value="TreeGrafter"/>
</dbReference>
<dbReference type="GO" id="GO:0006826">
    <property type="term" value="P:iron ion transport"/>
    <property type="evidence" value="ECO:0007669"/>
    <property type="project" value="InterPro"/>
</dbReference>
<dbReference type="InterPro" id="IPR001519">
    <property type="entry name" value="Ferritin"/>
</dbReference>
<comment type="similarity">
    <text evidence="1 8">Belongs to the ferritin family. Prokaryotic subfamily.</text>
</comment>
<name>A0A9J6ZLU3_9BACT</name>
<keyword evidence="2 8" id="KW-0409">Iron storage</keyword>
<evidence type="ECO:0000313" key="11">
    <source>
        <dbReference type="Proteomes" id="UP001056426"/>
    </source>
</evidence>
<dbReference type="PANTHER" id="PTHR11431">
    <property type="entry name" value="FERRITIN"/>
    <property type="match status" value="1"/>
</dbReference>
<feature type="binding site" evidence="7">
    <location>
        <position position="53"/>
    </location>
    <ligand>
        <name>Fe cation</name>
        <dbReference type="ChEBI" id="CHEBI:24875"/>
        <label>1</label>
    </ligand>
</feature>
<dbReference type="KEGG" id="alkq:M9189_07450"/>
<dbReference type="InterPro" id="IPR041719">
    <property type="entry name" value="Ferritin_prok"/>
</dbReference>
<dbReference type="PANTHER" id="PTHR11431:SF127">
    <property type="entry name" value="BACTERIAL NON-HEME FERRITIN"/>
    <property type="match status" value="1"/>
</dbReference>
<sequence length="163" mass="18581">MLNKKVEKALQAQIQKEGFSSNLYLSMASWAETKGMAGIAAWFYAQAEEENEHMLKIIRFVNERGGHAIVPAFEQPQKEFDSVRGVFELSLEHERKVTASINEIVGICLEEKDYSTFNWIQWFVSEQIEEEASVTAIIDKLNLIGDGPLYVFDNFIMSMRGGH</sequence>
<dbReference type="GO" id="GO:0008199">
    <property type="term" value="F:ferric iron binding"/>
    <property type="evidence" value="ECO:0007669"/>
    <property type="project" value="InterPro"/>
</dbReference>
<evidence type="ECO:0000256" key="5">
    <source>
        <dbReference type="ARBA" id="ARBA00023004"/>
    </source>
</evidence>
<evidence type="ECO:0000256" key="7">
    <source>
        <dbReference type="PIRSR" id="PIRSR601519-1"/>
    </source>
</evidence>
<dbReference type="GO" id="GO:0042802">
    <property type="term" value="F:identical protein binding"/>
    <property type="evidence" value="ECO:0007669"/>
    <property type="project" value="UniProtKB-ARBA"/>
</dbReference>
<dbReference type="InterPro" id="IPR012347">
    <property type="entry name" value="Ferritin-like"/>
</dbReference>
<dbReference type="Proteomes" id="UP001056426">
    <property type="component" value="Chromosome"/>
</dbReference>
<reference evidence="10" key="1">
    <citation type="submission" date="2022-05" db="EMBL/GenBank/DDBJ databases">
        <authorList>
            <person name="Sun X."/>
        </authorList>
    </citation>
    <scope>NUCLEOTIDE SEQUENCE</scope>
    <source>
        <strain evidence="10">Ai-910</strain>
    </source>
</reference>
<keyword evidence="11" id="KW-1185">Reference proteome</keyword>
<keyword evidence="4" id="KW-0560">Oxidoreductase</keyword>
<comment type="subcellular location">
    <subcellularLocation>
        <location evidence="8">Cytoplasm</location>
    </subcellularLocation>
</comment>
<dbReference type="RefSeq" id="WP_250722058.1">
    <property type="nucleotide sequence ID" value="NZ_CP098400.1"/>
</dbReference>
<evidence type="ECO:0000256" key="1">
    <source>
        <dbReference type="ARBA" id="ARBA00006950"/>
    </source>
</evidence>
<dbReference type="GO" id="GO:0006879">
    <property type="term" value="P:intracellular iron ion homeostasis"/>
    <property type="evidence" value="ECO:0007669"/>
    <property type="project" value="UniProtKB-KW"/>
</dbReference>
<feature type="binding site" evidence="7">
    <location>
        <position position="50"/>
    </location>
    <ligand>
        <name>Fe cation</name>
        <dbReference type="ChEBI" id="CHEBI:24875"/>
        <label>1</label>
    </ligand>
</feature>
<accession>A0A9J6ZLU3</accession>
<evidence type="ECO:0000256" key="8">
    <source>
        <dbReference type="RuleBase" id="RU361145"/>
    </source>
</evidence>
<proteinExistence type="inferred from homology"/>
<comment type="function">
    <text evidence="8">Iron-storage protein.</text>
</comment>
<protein>
    <recommendedName>
        <fullName evidence="8">Ferritin</fullName>
        <ecNumber evidence="8">1.16.3.2</ecNumber>
    </recommendedName>
</protein>
<keyword evidence="5 7" id="KW-0408">Iron</keyword>
<evidence type="ECO:0000313" key="10">
    <source>
        <dbReference type="EMBL" id="URW78697.1"/>
    </source>
</evidence>
<gene>
    <name evidence="10" type="ORF">M9189_07450</name>
</gene>
<dbReference type="Gene3D" id="1.20.1260.10">
    <property type="match status" value="1"/>
</dbReference>
<comment type="function">
    <text evidence="6">May alleviate iron toxicity in the presence of oxygen.</text>
</comment>